<sequence length="41" mass="5061">MEKKFQKSKNLELNDYYDLIEVHLYDLSKDIDYLHRDNAEL</sequence>
<dbReference type="AlphaFoldDB" id="A0A2P5DHB1"/>
<comment type="caution">
    <text evidence="1">The sequence shown here is derived from an EMBL/GenBank/DDBJ whole genome shotgun (WGS) entry which is preliminary data.</text>
</comment>
<dbReference type="EMBL" id="JXTB01000038">
    <property type="protein sequence ID" value="PON72643.1"/>
    <property type="molecule type" value="Genomic_DNA"/>
</dbReference>
<dbReference type="OrthoDB" id="10369316at2759"/>
<dbReference type="Proteomes" id="UP000237105">
    <property type="component" value="Unassembled WGS sequence"/>
</dbReference>
<evidence type="ECO:0000313" key="2">
    <source>
        <dbReference type="Proteomes" id="UP000237105"/>
    </source>
</evidence>
<protein>
    <submittedName>
        <fullName evidence="1">Uncharacterized protein</fullName>
    </submittedName>
</protein>
<keyword evidence="2" id="KW-1185">Reference proteome</keyword>
<proteinExistence type="predicted"/>
<name>A0A2P5DHB1_PARAD</name>
<reference evidence="2" key="1">
    <citation type="submission" date="2016-06" db="EMBL/GenBank/DDBJ databases">
        <title>Parallel loss of symbiosis genes in relatives of nitrogen-fixing non-legume Parasponia.</title>
        <authorList>
            <person name="Van Velzen R."/>
            <person name="Holmer R."/>
            <person name="Bu F."/>
            <person name="Rutten L."/>
            <person name="Van Zeijl A."/>
            <person name="Liu W."/>
            <person name="Santuari L."/>
            <person name="Cao Q."/>
            <person name="Sharma T."/>
            <person name="Shen D."/>
            <person name="Roswanjaya Y."/>
            <person name="Wardhani T."/>
            <person name="Kalhor M.S."/>
            <person name="Jansen J."/>
            <person name="Van den Hoogen J."/>
            <person name="Gungor B."/>
            <person name="Hartog M."/>
            <person name="Hontelez J."/>
            <person name="Verver J."/>
            <person name="Yang W.-C."/>
            <person name="Schijlen E."/>
            <person name="Repin R."/>
            <person name="Schilthuizen M."/>
            <person name="Schranz E."/>
            <person name="Heidstra R."/>
            <person name="Miyata K."/>
            <person name="Fedorova E."/>
            <person name="Kohlen W."/>
            <person name="Bisseling T."/>
            <person name="Smit S."/>
            <person name="Geurts R."/>
        </authorList>
    </citation>
    <scope>NUCLEOTIDE SEQUENCE [LARGE SCALE GENOMIC DNA]</scope>
    <source>
        <strain evidence="2">cv. WU1-14</strain>
    </source>
</reference>
<evidence type="ECO:0000313" key="1">
    <source>
        <dbReference type="EMBL" id="PON72643.1"/>
    </source>
</evidence>
<accession>A0A2P5DHB1</accession>
<gene>
    <name evidence="1" type="ORF">PanWU01x14_064090</name>
</gene>
<organism evidence="1 2">
    <name type="scientific">Parasponia andersonii</name>
    <name type="common">Sponia andersonii</name>
    <dbReference type="NCBI Taxonomy" id="3476"/>
    <lineage>
        <taxon>Eukaryota</taxon>
        <taxon>Viridiplantae</taxon>
        <taxon>Streptophyta</taxon>
        <taxon>Embryophyta</taxon>
        <taxon>Tracheophyta</taxon>
        <taxon>Spermatophyta</taxon>
        <taxon>Magnoliopsida</taxon>
        <taxon>eudicotyledons</taxon>
        <taxon>Gunneridae</taxon>
        <taxon>Pentapetalae</taxon>
        <taxon>rosids</taxon>
        <taxon>fabids</taxon>
        <taxon>Rosales</taxon>
        <taxon>Cannabaceae</taxon>
        <taxon>Parasponia</taxon>
    </lineage>
</organism>